<dbReference type="PROSITE" id="PS50801">
    <property type="entry name" value="STAS"/>
    <property type="match status" value="1"/>
</dbReference>
<accession>A0A919KFE8</accession>
<dbReference type="NCBIfam" id="TIGR00377">
    <property type="entry name" value="ant_ant_sig"/>
    <property type="match status" value="1"/>
</dbReference>
<comment type="similarity">
    <text evidence="1 2">Belongs to the anti-sigma-factor antagonist family.</text>
</comment>
<dbReference type="AlphaFoldDB" id="A0A919KFE8"/>
<comment type="caution">
    <text evidence="4">The sequence shown here is derived from an EMBL/GenBank/DDBJ whole genome shotgun (WGS) entry which is preliminary data.</text>
</comment>
<keyword evidence="5" id="KW-1185">Reference proteome</keyword>
<dbReference type="PANTHER" id="PTHR33495:SF2">
    <property type="entry name" value="ANTI-SIGMA FACTOR ANTAGONIST TM_1081-RELATED"/>
    <property type="match status" value="1"/>
</dbReference>
<dbReference type="InterPro" id="IPR002645">
    <property type="entry name" value="STAS_dom"/>
</dbReference>
<evidence type="ECO:0000313" key="4">
    <source>
        <dbReference type="EMBL" id="GHG74005.1"/>
    </source>
</evidence>
<dbReference type="Gene3D" id="3.30.750.24">
    <property type="entry name" value="STAS domain"/>
    <property type="match status" value="1"/>
</dbReference>
<dbReference type="Proteomes" id="UP000619355">
    <property type="component" value="Unassembled WGS sequence"/>
</dbReference>
<evidence type="ECO:0000256" key="1">
    <source>
        <dbReference type="ARBA" id="ARBA00009013"/>
    </source>
</evidence>
<evidence type="ECO:0000256" key="2">
    <source>
        <dbReference type="RuleBase" id="RU003749"/>
    </source>
</evidence>
<dbReference type="InterPro" id="IPR003658">
    <property type="entry name" value="Anti-sigma_ant"/>
</dbReference>
<organism evidence="4 5">
    <name type="scientific">Streptomyces capoamus</name>
    <dbReference type="NCBI Taxonomy" id="68183"/>
    <lineage>
        <taxon>Bacteria</taxon>
        <taxon>Bacillati</taxon>
        <taxon>Actinomycetota</taxon>
        <taxon>Actinomycetes</taxon>
        <taxon>Kitasatosporales</taxon>
        <taxon>Streptomycetaceae</taxon>
        <taxon>Streptomyces</taxon>
    </lineage>
</organism>
<evidence type="ECO:0000313" key="5">
    <source>
        <dbReference type="Proteomes" id="UP000619355"/>
    </source>
</evidence>
<dbReference type="InterPro" id="IPR058548">
    <property type="entry name" value="MlaB-like_STAS"/>
</dbReference>
<dbReference type="SUPFAM" id="SSF52091">
    <property type="entry name" value="SpoIIaa-like"/>
    <property type="match status" value="1"/>
</dbReference>
<reference evidence="5" key="1">
    <citation type="journal article" date="2019" name="Int. J. Syst. Evol. Microbiol.">
        <title>The Global Catalogue of Microorganisms (GCM) 10K type strain sequencing project: providing services to taxonomists for standard genome sequencing and annotation.</title>
        <authorList>
            <consortium name="The Broad Institute Genomics Platform"/>
            <consortium name="The Broad Institute Genome Sequencing Center for Infectious Disease"/>
            <person name="Wu L."/>
            <person name="Ma J."/>
        </authorList>
    </citation>
    <scope>NUCLEOTIDE SEQUENCE [LARGE SCALE GENOMIC DNA]</scope>
    <source>
        <strain evidence="5">JCM 4253</strain>
    </source>
</reference>
<feature type="domain" description="STAS" evidence="3">
    <location>
        <begin position="4"/>
        <end position="115"/>
    </location>
</feature>
<dbReference type="EMBL" id="BNBF01000034">
    <property type="protein sequence ID" value="GHG74005.1"/>
    <property type="molecule type" value="Genomic_DNA"/>
</dbReference>
<dbReference type="GO" id="GO:0043856">
    <property type="term" value="F:anti-sigma factor antagonist activity"/>
    <property type="evidence" value="ECO:0007669"/>
    <property type="project" value="InterPro"/>
</dbReference>
<dbReference type="Pfam" id="PF13466">
    <property type="entry name" value="STAS_2"/>
    <property type="match status" value="1"/>
</dbReference>
<dbReference type="CDD" id="cd07043">
    <property type="entry name" value="STAS_anti-anti-sigma_factors"/>
    <property type="match status" value="1"/>
</dbReference>
<dbReference type="InterPro" id="IPR036513">
    <property type="entry name" value="STAS_dom_sf"/>
</dbReference>
<protein>
    <recommendedName>
        <fullName evidence="2">Anti-sigma factor antagonist</fullName>
    </recommendedName>
</protein>
<name>A0A919KFE8_9ACTN</name>
<dbReference type="RefSeq" id="WP_189986145.1">
    <property type="nucleotide sequence ID" value="NZ_BNBF01000034.1"/>
</dbReference>
<proteinExistence type="inferred from homology"/>
<sequence>MSTFTVVTQQHPDRAVITVCGEMDLETCPELAQAASVIALDSKPLYLDLSGVSFMDSSGLNLLLLLHQRLRGEGSRLALTGLQPHVVRLLQVTGTYALFSADIPTVVGADAALTV</sequence>
<gene>
    <name evidence="4" type="ORF">GCM10018980_70630</name>
</gene>
<dbReference type="PANTHER" id="PTHR33495">
    <property type="entry name" value="ANTI-SIGMA FACTOR ANTAGONIST TM_1081-RELATED-RELATED"/>
    <property type="match status" value="1"/>
</dbReference>
<evidence type="ECO:0000259" key="3">
    <source>
        <dbReference type="PROSITE" id="PS50801"/>
    </source>
</evidence>